<dbReference type="InterPro" id="IPR052049">
    <property type="entry name" value="Electron_transfer_protein"/>
</dbReference>
<dbReference type="Pfam" id="PF03916">
    <property type="entry name" value="NrfD"/>
    <property type="match status" value="1"/>
</dbReference>
<proteinExistence type="inferred from homology"/>
<protein>
    <submittedName>
        <fullName evidence="9">Polysulfide reductase NrfD</fullName>
    </submittedName>
</protein>
<feature type="transmembrane region" description="Helical" evidence="8">
    <location>
        <begin position="76"/>
        <end position="96"/>
    </location>
</feature>
<evidence type="ECO:0000313" key="10">
    <source>
        <dbReference type="Proteomes" id="UP000553209"/>
    </source>
</evidence>
<feature type="transmembrane region" description="Helical" evidence="8">
    <location>
        <begin position="215"/>
        <end position="236"/>
    </location>
</feature>
<evidence type="ECO:0000256" key="6">
    <source>
        <dbReference type="ARBA" id="ARBA00023136"/>
    </source>
</evidence>
<name>A0A7X6M9W7_9ACTN</name>
<feature type="region of interest" description="Disordered" evidence="7">
    <location>
        <begin position="1"/>
        <end position="53"/>
    </location>
</feature>
<feature type="region of interest" description="Disordered" evidence="7">
    <location>
        <begin position="347"/>
        <end position="366"/>
    </location>
</feature>
<reference evidence="9 10" key="1">
    <citation type="submission" date="2020-04" db="EMBL/GenBank/DDBJ databases">
        <title>MicrobeNet Type strains.</title>
        <authorList>
            <person name="Nicholson A.C."/>
        </authorList>
    </citation>
    <scope>NUCLEOTIDE SEQUENCE [LARGE SCALE GENOMIC DNA]</scope>
    <source>
        <strain evidence="9 10">ATCC 23612</strain>
    </source>
</reference>
<keyword evidence="10" id="KW-1185">Reference proteome</keyword>
<dbReference type="InterPro" id="IPR005614">
    <property type="entry name" value="NrfD-like"/>
</dbReference>
<feature type="transmembrane region" description="Helical" evidence="8">
    <location>
        <begin position="178"/>
        <end position="195"/>
    </location>
</feature>
<feature type="transmembrane region" description="Helical" evidence="8">
    <location>
        <begin position="148"/>
        <end position="166"/>
    </location>
</feature>
<accession>A0A7X6M9W7</accession>
<comment type="similarity">
    <text evidence="2">Belongs to the NrfD family.</text>
</comment>
<dbReference type="GO" id="GO:0005886">
    <property type="term" value="C:plasma membrane"/>
    <property type="evidence" value="ECO:0007669"/>
    <property type="project" value="UniProtKB-SubCell"/>
</dbReference>
<keyword evidence="6 8" id="KW-0472">Membrane</keyword>
<gene>
    <name evidence="9" type="primary">nrfD</name>
    <name evidence="9" type="ORF">HGB44_05265</name>
</gene>
<evidence type="ECO:0000256" key="3">
    <source>
        <dbReference type="ARBA" id="ARBA00022475"/>
    </source>
</evidence>
<dbReference type="PANTHER" id="PTHR34856:SF2">
    <property type="entry name" value="PROTEIN NRFD"/>
    <property type="match status" value="1"/>
</dbReference>
<evidence type="ECO:0000256" key="8">
    <source>
        <dbReference type="SAM" id="Phobius"/>
    </source>
</evidence>
<evidence type="ECO:0000256" key="4">
    <source>
        <dbReference type="ARBA" id="ARBA00022692"/>
    </source>
</evidence>
<evidence type="ECO:0000256" key="7">
    <source>
        <dbReference type="SAM" id="MobiDB-lite"/>
    </source>
</evidence>
<dbReference type="RefSeq" id="WP_061082552.1">
    <property type="nucleotide sequence ID" value="NZ_JAAXPG010000004.1"/>
</dbReference>
<dbReference type="PANTHER" id="PTHR34856">
    <property type="entry name" value="PROTEIN NRFD"/>
    <property type="match status" value="1"/>
</dbReference>
<feature type="compositionally biased region" description="Low complexity" evidence="7">
    <location>
        <begin position="353"/>
        <end position="366"/>
    </location>
</feature>
<evidence type="ECO:0000313" key="9">
    <source>
        <dbReference type="EMBL" id="NKY97085.1"/>
    </source>
</evidence>
<evidence type="ECO:0000256" key="1">
    <source>
        <dbReference type="ARBA" id="ARBA00004651"/>
    </source>
</evidence>
<sequence length="366" mass="37827">MSSSDVTKEGMRGQRPGREAVTGAADVVGEDQRREHGEGRRRRKGRGEPTRVPDAEFRSYYGRPVLNQIVWKASDIGGYLFLGGLAGASSVLAAGAELTGRPALARPLKYAALGAISGSTAALIHDLGRPERFLNMLRVVKPTSPMSVGSWILMAYGPLAGVAAVTSATGWFPGIGRAATLGAGAVGPLVATYTAPLVCDTAVPSWHDGYRYMPFVFASSAASAAGGMGLVTAPLAQSGPARRAAVGGALAETVLFEAMERRMGLSGEPYRRGTAGGFVRAARALTLAGAAGAVLGRRSRLASAVSGAALLAGSACTRLGVFHAGRQSVADPKYTVVPQRRRLAEREAELKGADAAAVPRARTAEE</sequence>
<organism evidence="9 10">
    <name type="scientific">Nocardiopsis alborubida</name>
    <dbReference type="NCBI Taxonomy" id="146802"/>
    <lineage>
        <taxon>Bacteria</taxon>
        <taxon>Bacillati</taxon>
        <taxon>Actinomycetota</taxon>
        <taxon>Actinomycetes</taxon>
        <taxon>Streptosporangiales</taxon>
        <taxon>Nocardiopsidaceae</taxon>
        <taxon>Nocardiopsis</taxon>
    </lineage>
</organism>
<evidence type="ECO:0000256" key="2">
    <source>
        <dbReference type="ARBA" id="ARBA00008929"/>
    </source>
</evidence>
<evidence type="ECO:0000256" key="5">
    <source>
        <dbReference type="ARBA" id="ARBA00022989"/>
    </source>
</evidence>
<dbReference type="Proteomes" id="UP000553209">
    <property type="component" value="Unassembled WGS sequence"/>
</dbReference>
<comment type="caution">
    <text evidence="9">The sequence shown here is derived from an EMBL/GenBank/DDBJ whole genome shotgun (WGS) entry which is preliminary data.</text>
</comment>
<comment type="subcellular location">
    <subcellularLocation>
        <location evidence="1">Cell membrane</location>
        <topology evidence="1">Multi-pass membrane protein</topology>
    </subcellularLocation>
</comment>
<feature type="compositionally biased region" description="Basic and acidic residues" evidence="7">
    <location>
        <begin position="1"/>
        <end position="18"/>
    </location>
</feature>
<keyword evidence="3" id="KW-1003">Cell membrane</keyword>
<dbReference type="Gene3D" id="1.20.1630.10">
    <property type="entry name" value="Formate dehydrogenase/DMSO reductase domain"/>
    <property type="match status" value="1"/>
</dbReference>
<keyword evidence="5 8" id="KW-1133">Transmembrane helix</keyword>
<dbReference type="AlphaFoldDB" id="A0A7X6M9W7"/>
<dbReference type="EMBL" id="JAAXPG010000004">
    <property type="protein sequence ID" value="NKY97085.1"/>
    <property type="molecule type" value="Genomic_DNA"/>
</dbReference>
<keyword evidence="4 8" id="KW-0812">Transmembrane</keyword>